<comment type="caution">
    <text evidence="1">The sequence shown here is derived from an EMBL/GenBank/DDBJ whole genome shotgun (WGS) entry which is preliminary data.</text>
</comment>
<evidence type="ECO:0000313" key="1">
    <source>
        <dbReference type="EMBL" id="KKN60446.1"/>
    </source>
</evidence>
<gene>
    <name evidence="1" type="ORF">LCGC14_0532040</name>
</gene>
<accession>A0A0F9UGT2</accession>
<reference evidence="1" key="1">
    <citation type="journal article" date="2015" name="Nature">
        <title>Complex archaea that bridge the gap between prokaryotes and eukaryotes.</title>
        <authorList>
            <person name="Spang A."/>
            <person name="Saw J.H."/>
            <person name="Jorgensen S.L."/>
            <person name="Zaremba-Niedzwiedzka K."/>
            <person name="Martijn J."/>
            <person name="Lind A.E."/>
            <person name="van Eijk R."/>
            <person name="Schleper C."/>
            <person name="Guy L."/>
            <person name="Ettema T.J."/>
        </authorList>
    </citation>
    <scope>NUCLEOTIDE SEQUENCE</scope>
</reference>
<organism evidence="1">
    <name type="scientific">marine sediment metagenome</name>
    <dbReference type="NCBI Taxonomy" id="412755"/>
    <lineage>
        <taxon>unclassified sequences</taxon>
        <taxon>metagenomes</taxon>
        <taxon>ecological metagenomes</taxon>
    </lineage>
</organism>
<protein>
    <submittedName>
        <fullName evidence="1">Uncharacterized protein</fullName>
    </submittedName>
</protein>
<name>A0A0F9UGT2_9ZZZZ</name>
<sequence length="213" mass="24880">MNIIIEKLKIGYILRIIHGAYFNKKYPDFNLFKALALKSGLPGSKVFKFTTDGQEVTLFPMGQHLDQHGSDEITDLRSLRWDFEKPEGKISWITKFRLYERKHLSEFVKEGPIRIHYLPEAKCLAVGGGRNRLLTLMRLGYRNAMQLKQAEWDEANQKYEGGDIVINYPGKPVWDDIPPTTSKQGWVDKTKRWDDAYRHGLRLTMEEVYRAIF</sequence>
<dbReference type="AlphaFoldDB" id="A0A0F9UGT2"/>
<dbReference type="EMBL" id="LAZR01000696">
    <property type="protein sequence ID" value="KKN60446.1"/>
    <property type="molecule type" value="Genomic_DNA"/>
</dbReference>
<proteinExistence type="predicted"/>